<dbReference type="WBParaSite" id="ES5_v2.g16314.t1">
    <property type="protein sequence ID" value="ES5_v2.g16314.t1"/>
    <property type="gene ID" value="ES5_v2.g16314"/>
</dbReference>
<organism evidence="1 2">
    <name type="scientific">Panagrolaimus sp. ES5</name>
    <dbReference type="NCBI Taxonomy" id="591445"/>
    <lineage>
        <taxon>Eukaryota</taxon>
        <taxon>Metazoa</taxon>
        <taxon>Ecdysozoa</taxon>
        <taxon>Nematoda</taxon>
        <taxon>Chromadorea</taxon>
        <taxon>Rhabditida</taxon>
        <taxon>Tylenchina</taxon>
        <taxon>Panagrolaimomorpha</taxon>
        <taxon>Panagrolaimoidea</taxon>
        <taxon>Panagrolaimidae</taxon>
        <taxon>Panagrolaimus</taxon>
    </lineage>
</organism>
<reference evidence="2" key="1">
    <citation type="submission" date="2022-11" db="UniProtKB">
        <authorList>
            <consortium name="WormBaseParasite"/>
        </authorList>
    </citation>
    <scope>IDENTIFICATION</scope>
</reference>
<sequence length="150" mass="17046">MDVPIPIFQKQAREDYISLNDFDDVLTNAFTMENYLNSIVAIGIENNTESLYLWLKDVSDTTDSVKTQIQNLLNEETGIFVQTTFSMSSKKEAILRKAAMLIAINKDGKYRNGNIMDEVESLCEGVFDDFADLETYGSMCLRVHKLLNLI</sequence>
<evidence type="ECO:0000313" key="1">
    <source>
        <dbReference type="Proteomes" id="UP000887579"/>
    </source>
</evidence>
<accession>A0AC34FGR9</accession>
<evidence type="ECO:0000313" key="2">
    <source>
        <dbReference type="WBParaSite" id="ES5_v2.g16314.t1"/>
    </source>
</evidence>
<proteinExistence type="predicted"/>
<protein>
    <submittedName>
        <fullName evidence="2">Uncharacterized protein</fullName>
    </submittedName>
</protein>
<dbReference type="Proteomes" id="UP000887579">
    <property type="component" value="Unplaced"/>
</dbReference>
<name>A0AC34FGR9_9BILA</name>